<keyword evidence="3" id="KW-0732">Signal</keyword>
<proteinExistence type="predicted"/>
<keyword evidence="2" id="KW-0812">Transmembrane</keyword>
<feature type="transmembrane region" description="Helical" evidence="2">
    <location>
        <begin position="75"/>
        <end position="96"/>
    </location>
</feature>
<feature type="compositionally biased region" description="Low complexity" evidence="1">
    <location>
        <begin position="492"/>
        <end position="502"/>
    </location>
</feature>
<feature type="transmembrane region" description="Helical" evidence="2">
    <location>
        <begin position="108"/>
        <end position="127"/>
    </location>
</feature>
<accession>A0ABM7WQU9</accession>
<feature type="chain" id="PRO_5045824440" description="Glycosyltransferase RgtA/B/C/D-like domain-containing protein" evidence="3">
    <location>
        <begin position="21"/>
        <end position="515"/>
    </location>
</feature>
<keyword evidence="2" id="KW-0472">Membrane</keyword>
<evidence type="ECO:0000313" key="5">
    <source>
        <dbReference type="Proteomes" id="UP001162891"/>
    </source>
</evidence>
<gene>
    <name evidence="4" type="ORF">AMOR_08410</name>
</gene>
<dbReference type="Proteomes" id="UP001162891">
    <property type="component" value="Chromosome"/>
</dbReference>
<sequence length="515" mass="53391">MRSRLAGARAGSLATFAALAAAAVLLDLGRLHALEHGDSIVPVLVSLQRWTPFYWDQERYGMLVPLVALPVRDPLWNLLLQRLLLVLAGLAAVVLLARHVLAGREWRVAGALATVLVLLSWPAPWLFEYLGDQPYGLGLALALAGLAVAEPGPGGRRGPARLGAGLALVLLAHWVNAATGLLLVPLAVARAGVDLADGEPRRAALDRLVVDGALLVAGLAAGQVLLRLYPVFSGQPLRLATGALPVAEWPRAWAAYLGRAAREAGAIAAATGAVAAAGAAALLLPAVRPHARAVLLRAGALVAGAAVYALLTGTFAWVRDNAWHWRYLAPAVLLVQLAAVAPLAEALAAAGRLARAALPGAVALVPLAALAAAGPPSLARVRADLDRVAGRWTEDVLAARCDLVTGDYWSVWPAVWHVAWSGRARGTPVRVYGLAHRANPTVPAWRDRPSSTLRVCRVRGAEGAADRALRDYGLWPARVVERRATVDVLVPAPGRAPGAAPAPGGGAATGSGSGT</sequence>
<organism evidence="4 5">
    <name type="scientific">Anaeromyxobacter oryzae</name>
    <dbReference type="NCBI Taxonomy" id="2918170"/>
    <lineage>
        <taxon>Bacteria</taxon>
        <taxon>Pseudomonadati</taxon>
        <taxon>Myxococcota</taxon>
        <taxon>Myxococcia</taxon>
        <taxon>Myxococcales</taxon>
        <taxon>Cystobacterineae</taxon>
        <taxon>Anaeromyxobacteraceae</taxon>
        <taxon>Anaeromyxobacter</taxon>
    </lineage>
</organism>
<evidence type="ECO:0000313" key="4">
    <source>
        <dbReference type="EMBL" id="BDG01845.1"/>
    </source>
</evidence>
<evidence type="ECO:0000256" key="3">
    <source>
        <dbReference type="SAM" id="SignalP"/>
    </source>
</evidence>
<feature type="transmembrane region" description="Helical" evidence="2">
    <location>
        <begin position="356"/>
        <end position="373"/>
    </location>
</feature>
<dbReference type="EMBL" id="AP025591">
    <property type="protein sequence ID" value="BDG01845.1"/>
    <property type="molecule type" value="Genomic_DNA"/>
</dbReference>
<feature type="transmembrane region" description="Helical" evidence="2">
    <location>
        <begin position="325"/>
        <end position="344"/>
    </location>
</feature>
<dbReference type="RefSeq" id="WP_248358730.1">
    <property type="nucleotide sequence ID" value="NZ_AP025591.1"/>
</dbReference>
<evidence type="ECO:0008006" key="6">
    <source>
        <dbReference type="Google" id="ProtNLM"/>
    </source>
</evidence>
<feature type="transmembrane region" description="Helical" evidence="2">
    <location>
        <begin position="266"/>
        <end position="287"/>
    </location>
</feature>
<feature type="transmembrane region" description="Helical" evidence="2">
    <location>
        <begin position="293"/>
        <end position="318"/>
    </location>
</feature>
<reference evidence="5" key="1">
    <citation type="journal article" date="2022" name="Int. J. Syst. Evol. Microbiol.">
        <title>Anaeromyxobacter oryzae sp. nov., Anaeromyxobacter diazotrophicus sp. nov. and Anaeromyxobacter paludicola sp. nov., isolated from paddy soils.</title>
        <authorList>
            <person name="Itoh H."/>
            <person name="Xu Z."/>
            <person name="Mise K."/>
            <person name="Masuda Y."/>
            <person name="Ushijima N."/>
            <person name="Hayakawa C."/>
            <person name="Shiratori Y."/>
            <person name="Senoo K."/>
        </authorList>
    </citation>
    <scope>NUCLEOTIDE SEQUENCE [LARGE SCALE GENOMIC DNA]</scope>
    <source>
        <strain evidence="5">Red232</strain>
    </source>
</reference>
<keyword evidence="5" id="KW-1185">Reference proteome</keyword>
<feature type="region of interest" description="Disordered" evidence="1">
    <location>
        <begin position="492"/>
        <end position="515"/>
    </location>
</feature>
<feature type="transmembrane region" description="Helical" evidence="2">
    <location>
        <begin position="208"/>
        <end position="229"/>
    </location>
</feature>
<evidence type="ECO:0000256" key="1">
    <source>
        <dbReference type="SAM" id="MobiDB-lite"/>
    </source>
</evidence>
<protein>
    <recommendedName>
        <fullName evidence="6">Glycosyltransferase RgtA/B/C/D-like domain-containing protein</fullName>
    </recommendedName>
</protein>
<name>A0ABM7WQU9_9BACT</name>
<feature type="transmembrane region" description="Helical" evidence="2">
    <location>
        <begin position="162"/>
        <end position="188"/>
    </location>
</feature>
<feature type="signal peptide" evidence="3">
    <location>
        <begin position="1"/>
        <end position="20"/>
    </location>
</feature>
<evidence type="ECO:0000256" key="2">
    <source>
        <dbReference type="SAM" id="Phobius"/>
    </source>
</evidence>
<keyword evidence="2" id="KW-1133">Transmembrane helix</keyword>
<feature type="compositionally biased region" description="Gly residues" evidence="1">
    <location>
        <begin position="503"/>
        <end position="515"/>
    </location>
</feature>